<proteinExistence type="predicted"/>
<evidence type="ECO:0000259" key="1">
    <source>
        <dbReference type="Pfam" id="PF19921"/>
    </source>
</evidence>
<evidence type="ECO:0000313" key="3">
    <source>
        <dbReference type="Proteomes" id="UP001287024"/>
    </source>
</evidence>
<dbReference type="Proteomes" id="UP001287024">
    <property type="component" value="Unassembled WGS sequence"/>
</dbReference>
<gene>
    <name evidence="2" type="ORF">QMK45_18440</name>
</gene>
<organism evidence="2 3">
    <name type="scientific">Pseudomonas zeae</name>
    <dbReference type="NCBI Taxonomy" id="2745510"/>
    <lineage>
        <taxon>Bacteria</taxon>
        <taxon>Pseudomonadati</taxon>
        <taxon>Pseudomonadota</taxon>
        <taxon>Gammaproteobacteria</taxon>
        <taxon>Pseudomonadales</taxon>
        <taxon>Pseudomonadaceae</taxon>
        <taxon>Pseudomonas</taxon>
    </lineage>
</organism>
<feature type="domain" description="MoxR-vWA-beta-propeller ternary system" evidence="1">
    <location>
        <begin position="7"/>
        <end position="139"/>
    </location>
</feature>
<name>A0ABU5BMJ0_9PSED</name>
<keyword evidence="3" id="KW-1185">Reference proteome</keyword>
<accession>A0ABU5BMJ0</accession>
<protein>
    <recommendedName>
        <fullName evidence="1">MoxR-vWA-beta-propeller ternary system domain-containing protein</fullName>
    </recommendedName>
</protein>
<sequence>MNGKALSWRWRSRPVAAAPQAAVAWGEAARRLHARLLAIPDEQATRLHATANRDVLLVSGAAADLPWVDGVAYAAMDERAPGLWLPTSWEPDVPTDLLAHALSHRFSRAPLLLWRDPSAVVPLDRQLPVSAEHLQRIDDFWAGR</sequence>
<dbReference type="EMBL" id="JASFAG010000002">
    <property type="protein sequence ID" value="MDX9677889.1"/>
    <property type="molecule type" value="Genomic_DNA"/>
</dbReference>
<dbReference type="Pfam" id="PF19921">
    <property type="entry name" value="bpX5"/>
    <property type="match status" value="1"/>
</dbReference>
<dbReference type="RefSeq" id="WP_257354816.1">
    <property type="nucleotide sequence ID" value="NZ_CP102358.1"/>
</dbReference>
<reference evidence="2 3" key="1">
    <citation type="submission" date="2023-05" db="EMBL/GenBank/DDBJ databases">
        <title>Siderophore-mediated competition between Bacillus subtilis and Pseudomonas marginalis.</title>
        <authorList>
            <person name="Lyng M."/>
            <person name="Joergensen J.P.B."/>
            <person name="Schostag M.D."/>
            <person name="Jarmusch S.A."/>
            <person name="Aguilar D.K.C."/>
            <person name="Andrade C.N.L."/>
            <person name="Kovacs A.T."/>
        </authorList>
    </citation>
    <scope>NUCLEOTIDE SEQUENCE [LARGE SCALE GENOMIC DNA]</scope>
    <source>
        <strain evidence="2 3">P8_72</strain>
    </source>
</reference>
<dbReference type="InterPro" id="IPR045548">
    <property type="entry name" value="bpX5"/>
</dbReference>
<evidence type="ECO:0000313" key="2">
    <source>
        <dbReference type="EMBL" id="MDX9677889.1"/>
    </source>
</evidence>
<comment type="caution">
    <text evidence="2">The sequence shown here is derived from an EMBL/GenBank/DDBJ whole genome shotgun (WGS) entry which is preliminary data.</text>
</comment>